<protein>
    <recommendedName>
        <fullName evidence="3">PEP-CTERM protein-sorting domain-containing protein</fullName>
    </recommendedName>
</protein>
<organism evidence="1 2">
    <name type="scientific">Planctomyces bekefii</name>
    <dbReference type="NCBI Taxonomy" id="1653850"/>
    <lineage>
        <taxon>Bacteria</taxon>
        <taxon>Pseudomonadati</taxon>
        <taxon>Planctomycetota</taxon>
        <taxon>Planctomycetia</taxon>
        <taxon>Planctomycetales</taxon>
        <taxon>Planctomycetaceae</taxon>
        <taxon>Planctomyces</taxon>
    </lineage>
</organism>
<name>A0A5C6M0X0_9PLAN</name>
<proteinExistence type="predicted"/>
<reference evidence="1 2" key="2">
    <citation type="submission" date="2019-08" db="EMBL/GenBank/DDBJ databases">
        <authorList>
            <person name="Henke P."/>
        </authorList>
    </citation>
    <scope>NUCLEOTIDE SEQUENCE [LARGE SCALE GENOMIC DNA]</scope>
    <source>
        <strain evidence="1">Phe10_nw2017</strain>
    </source>
</reference>
<gene>
    <name evidence="1" type="ORF">E3A20_29040</name>
</gene>
<dbReference type="Proteomes" id="UP000321083">
    <property type="component" value="Unassembled WGS sequence"/>
</dbReference>
<evidence type="ECO:0000313" key="1">
    <source>
        <dbReference type="EMBL" id="TWW07967.1"/>
    </source>
</evidence>
<comment type="caution">
    <text evidence="1">The sequence shown here is derived from an EMBL/GenBank/DDBJ whole genome shotgun (WGS) entry which is preliminary data.</text>
</comment>
<reference evidence="1 2" key="1">
    <citation type="submission" date="2019-08" db="EMBL/GenBank/DDBJ databases">
        <title>100 year-old enigma solved: identification of Planctomyces bekefii, the type genus and species of the phylum Planctomycetes.</title>
        <authorList>
            <person name="Svetlana D.N."/>
            <person name="Overmann J."/>
        </authorList>
    </citation>
    <scope>NUCLEOTIDE SEQUENCE [LARGE SCALE GENOMIC DNA]</scope>
    <source>
        <strain evidence="1">Phe10_nw2017</strain>
    </source>
</reference>
<sequence>MTVTSVSATSPTINFGSLTIPGGTASGTNIYSAFIAVSPDVTTTNLDSMSLAVTIPTLTAADGFFLEFGLQFTDKIADPLGGNTNFTAFQKATALNSAAVPEPGSLGLGCCISLAAIIAYRRRRGASAA</sequence>
<dbReference type="EMBL" id="SRHE01000915">
    <property type="protein sequence ID" value="TWW07967.1"/>
    <property type="molecule type" value="Genomic_DNA"/>
</dbReference>
<keyword evidence="2" id="KW-1185">Reference proteome</keyword>
<evidence type="ECO:0008006" key="3">
    <source>
        <dbReference type="Google" id="ProtNLM"/>
    </source>
</evidence>
<evidence type="ECO:0000313" key="2">
    <source>
        <dbReference type="Proteomes" id="UP000321083"/>
    </source>
</evidence>
<dbReference type="AlphaFoldDB" id="A0A5C6M0X0"/>
<accession>A0A5C6M0X0</accession>